<sequence length="240" mass="27656">MDDKNILPEIMNQLPEEIKLKAMNSAVSLLKVLFKDPMVEFGNFITDKIKAKRYAHMIDVIASVNEKLIAAGISPNEPSLKVIIPLLENCSLEEDKNLKEKWSFLLKNALDPAQNNDIHLAYINILRELTPNEALILDFLFNELGADCFDILYACQLVETKLKIDSDIFYIYMDNFERLKLIESNLDLNIFSYLKNRNNEENQIQGKYHSLISNVNKFNVEISEFSFTFLGRSFMVSCNT</sequence>
<proteinExistence type="predicted"/>
<dbReference type="AlphaFoldDB" id="A0A2T6G872"/>
<evidence type="ECO:0000313" key="2">
    <source>
        <dbReference type="Proteomes" id="UP000244184"/>
    </source>
</evidence>
<protein>
    <recommendedName>
        <fullName evidence="3">DUF4393 domain-containing protein</fullName>
    </recommendedName>
</protein>
<dbReference type="Proteomes" id="UP000244184">
    <property type="component" value="Unassembled WGS sequence"/>
</dbReference>
<comment type="caution">
    <text evidence="1">The sequence shown here is derived from an EMBL/GenBank/DDBJ whole genome shotgun (WGS) entry which is preliminary data.</text>
</comment>
<dbReference type="EMBL" id="PYHP01000011">
    <property type="protein sequence ID" value="PUA40363.1"/>
    <property type="molecule type" value="Genomic_DNA"/>
</dbReference>
<evidence type="ECO:0008006" key="3">
    <source>
        <dbReference type="Google" id="ProtNLM"/>
    </source>
</evidence>
<dbReference type="InterPro" id="IPR025506">
    <property type="entry name" value="Abi_alpha"/>
</dbReference>
<evidence type="ECO:0000313" key="1">
    <source>
        <dbReference type="EMBL" id="PUA40363.1"/>
    </source>
</evidence>
<gene>
    <name evidence="1" type="ORF">C8Z91_04465</name>
</gene>
<dbReference type="RefSeq" id="WP_108530420.1">
    <property type="nucleotide sequence ID" value="NZ_PYHP01000011.1"/>
</dbReference>
<dbReference type="Pfam" id="PF14337">
    <property type="entry name" value="Abi_alpha"/>
    <property type="match status" value="1"/>
</dbReference>
<accession>A0A2T6G872</accession>
<reference evidence="1 2" key="1">
    <citation type="submission" date="2018-03" db="EMBL/GenBank/DDBJ databases">
        <title>Genome sequence of Paenibacillus elgii strain AC13 an antimicrobial compound producing bacteria.</title>
        <authorList>
            <person name="Kurokawa A.S."/>
            <person name="Araujo J.F."/>
            <person name="Costa R.A."/>
            <person name="Ortega D.B."/>
            <person name="Pires A.S."/>
            <person name="Pappas G.J.Jr."/>
            <person name="Franco O.L."/>
            <person name="Barreto C."/>
            <person name="Magalhaes B.S."/>
            <person name="Kruger R.H."/>
        </authorList>
    </citation>
    <scope>NUCLEOTIDE SEQUENCE [LARGE SCALE GENOMIC DNA]</scope>
    <source>
        <strain evidence="1 2">AC13</strain>
    </source>
</reference>
<organism evidence="1 2">
    <name type="scientific">Paenibacillus elgii</name>
    <dbReference type="NCBI Taxonomy" id="189691"/>
    <lineage>
        <taxon>Bacteria</taxon>
        <taxon>Bacillati</taxon>
        <taxon>Bacillota</taxon>
        <taxon>Bacilli</taxon>
        <taxon>Bacillales</taxon>
        <taxon>Paenibacillaceae</taxon>
        <taxon>Paenibacillus</taxon>
    </lineage>
</organism>
<name>A0A2T6G872_9BACL</name>